<feature type="region of interest" description="Disordered" evidence="7">
    <location>
        <begin position="41"/>
        <end position="110"/>
    </location>
</feature>
<dbReference type="Proteomes" id="UP000701801">
    <property type="component" value="Unassembled WGS sequence"/>
</dbReference>
<dbReference type="Pfam" id="PF00172">
    <property type="entry name" value="Zn_clus"/>
    <property type="match status" value="1"/>
</dbReference>
<dbReference type="SUPFAM" id="SSF57701">
    <property type="entry name" value="Zn2/Cys6 DNA-binding domain"/>
    <property type="match status" value="1"/>
</dbReference>
<dbReference type="Pfam" id="PF04082">
    <property type="entry name" value="Fungal_trans"/>
    <property type="match status" value="1"/>
</dbReference>
<keyword evidence="3" id="KW-0805">Transcription regulation</keyword>
<feature type="compositionally biased region" description="Polar residues" evidence="7">
    <location>
        <begin position="59"/>
        <end position="110"/>
    </location>
</feature>
<evidence type="ECO:0000313" key="10">
    <source>
        <dbReference type="Proteomes" id="UP000701801"/>
    </source>
</evidence>
<keyword evidence="2" id="KW-0862">Zinc</keyword>
<dbReference type="Gene3D" id="4.10.240.10">
    <property type="entry name" value="Zn(2)-C6 fungal-type DNA-binding domain"/>
    <property type="match status" value="1"/>
</dbReference>
<dbReference type="EMBL" id="CAJVRM010000734">
    <property type="protein sequence ID" value="CAG8983716.1"/>
    <property type="molecule type" value="Genomic_DNA"/>
</dbReference>
<dbReference type="SMART" id="SM00906">
    <property type="entry name" value="Fungal_trans"/>
    <property type="match status" value="1"/>
</dbReference>
<gene>
    <name evidence="9" type="ORF">HYALB_00006285</name>
</gene>
<dbReference type="AlphaFoldDB" id="A0A9N9QDN1"/>
<dbReference type="PANTHER" id="PTHR31944:SF131">
    <property type="entry name" value="HEME-RESPONSIVE ZINC FINGER TRANSCRIPTION FACTOR HAP1"/>
    <property type="match status" value="1"/>
</dbReference>
<keyword evidence="1" id="KW-0479">Metal-binding</keyword>
<reference evidence="9" key="1">
    <citation type="submission" date="2021-07" db="EMBL/GenBank/DDBJ databases">
        <authorList>
            <person name="Durling M."/>
        </authorList>
    </citation>
    <scope>NUCLEOTIDE SEQUENCE</scope>
</reference>
<sequence length="747" mass="83372">MVESEVRRRRAVTLSCSLRRRRKIRCNRERPCSNCIRSRSGSCTYESQNPNPLPPNIPQTQRSSSSSHPTQTEVSDTANSDQVSATSRRSLPSLGVTSSATTPSSFSHQPSIGEVDALKLKIQYLEDKLSEANLVSTPFQASTSNTNLTEVAKSRLGGTYYVHYDNALPGQPQSVARSLTHKTRLLGQSHWEVNGICLIRDIFEAIELAPRESWSGMEKCKVLAREIKLRRAPPWPIISTSNLPSRDICDKLIECYIQTTDSITRILHIPTFKREYEALWVSETPSDIAFLTQLKLVLALGAVTYDETFSLRVSALHWVYEAQVWASDPFKLRVDIPSLQSDILLLLAQERLGISGHLDWISMGSLLRKAMYMGLHREPDRVLHSRRTYVSEMRRRLWNTILEFNLQASLTSGGAPLIALGDFDTAPPGNLNDDQIMIEHVVPESPDTFTQMSIALALRTTFPQRLAVVKFLNGLTTNNSYNETLRLDTDLRTAYKSLYHRLRSLSSSLSPSSFELSAVDFLIHRYISALHIPFFGPALTASAYAFSRRVVLECSLKIWRAASPPTSTSEPSSIPHNALPRLVTHTSGFYPTVTIHAAFLISIELRTQLQEDTSLGPISLRPDLLSIIEESQKWALQVLESGEVNIKGYLLLHLVAAQIEALKHGLSKEEIAKALIETVEKVVATCLPMLKEMLDVAPAQSAHLADAGGSGQLPFSLDDWNFTPGDAEPMAWMFDGYDATFHQELSF</sequence>
<keyword evidence="5" id="KW-0804">Transcription</keyword>
<evidence type="ECO:0000256" key="4">
    <source>
        <dbReference type="ARBA" id="ARBA00023125"/>
    </source>
</evidence>
<dbReference type="InterPro" id="IPR036864">
    <property type="entry name" value="Zn2-C6_fun-type_DNA-bd_sf"/>
</dbReference>
<keyword evidence="4" id="KW-0238">DNA-binding</keyword>
<dbReference type="GO" id="GO:0005634">
    <property type="term" value="C:nucleus"/>
    <property type="evidence" value="ECO:0007669"/>
    <property type="project" value="TreeGrafter"/>
</dbReference>
<dbReference type="GO" id="GO:0001228">
    <property type="term" value="F:DNA-binding transcription activator activity, RNA polymerase II-specific"/>
    <property type="evidence" value="ECO:0007669"/>
    <property type="project" value="TreeGrafter"/>
</dbReference>
<dbReference type="CDD" id="cd12148">
    <property type="entry name" value="fungal_TF_MHR"/>
    <property type="match status" value="1"/>
</dbReference>
<dbReference type="OrthoDB" id="4337792at2759"/>
<evidence type="ECO:0000256" key="6">
    <source>
        <dbReference type="ARBA" id="ARBA00023242"/>
    </source>
</evidence>
<evidence type="ECO:0000256" key="2">
    <source>
        <dbReference type="ARBA" id="ARBA00022833"/>
    </source>
</evidence>
<dbReference type="GO" id="GO:0006351">
    <property type="term" value="P:DNA-templated transcription"/>
    <property type="evidence" value="ECO:0007669"/>
    <property type="project" value="InterPro"/>
</dbReference>
<protein>
    <recommendedName>
        <fullName evidence="8">Zn(2)-C6 fungal-type domain-containing protein</fullName>
    </recommendedName>
</protein>
<keyword evidence="10" id="KW-1185">Reference proteome</keyword>
<accession>A0A9N9QDN1</accession>
<feature type="domain" description="Zn(2)-C6 fungal-type" evidence="8">
    <location>
        <begin position="15"/>
        <end position="45"/>
    </location>
</feature>
<name>A0A9N9QDN1_9HELO</name>
<evidence type="ECO:0000256" key="7">
    <source>
        <dbReference type="SAM" id="MobiDB-lite"/>
    </source>
</evidence>
<keyword evidence="6" id="KW-0539">Nucleus</keyword>
<evidence type="ECO:0000256" key="1">
    <source>
        <dbReference type="ARBA" id="ARBA00022723"/>
    </source>
</evidence>
<dbReference type="GO" id="GO:0008270">
    <property type="term" value="F:zinc ion binding"/>
    <property type="evidence" value="ECO:0007669"/>
    <property type="project" value="InterPro"/>
</dbReference>
<organism evidence="9 10">
    <name type="scientific">Hymenoscyphus albidus</name>
    <dbReference type="NCBI Taxonomy" id="595503"/>
    <lineage>
        <taxon>Eukaryota</taxon>
        <taxon>Fungi</taxon>
        <taxon>Dikarya</taxon>
        <taxon>Ascomycota</taxon>
        <taxon>Pezizomycotina</taxon>
        <taxon>Leotiomycetes</taxon>
        <taxon>Helotiales</taxon>
        <taxon>Helotiaceae</taxon>
        <taxon>Hymenoscyphus</taxon>
    </lineage>
</organism>
<evidence type="ECO:0000259" key="8">
    <source>
        <dbReference type="PROSITE" id="PS50048"/>
    </source>
</evidence>
<comment type="caution">
    <text evidence="9">The sequence shown here is derived from an EMBL/GenBank/DDBJ whole genome shotgun (WGS) entry which is preliminary data.</text>
</comment>
<dbReference type="GO" id="GO:0000978">
    <property type="term" value="F:RNA polymerase II cis-regulatory region sequence-specific DNA binding"/>
    <property type="evidence" value="ECO:0007669"/>
    <property type="project" value="TreeGrafter"/>
</dbReference>
<dbReference type="InterPro" id="IPR007219">
    <property type="entry name" value="XnlR_reg_dom"/>
</dbReference>
<evidence type="ECO:0000256" key="5">
    <source>
        <dbReference type="ARBA" id="ARBA00023163"/>
    </source>
</evidence>
<proteinExistence type="predicted"/>
<evidence type="ECO:0000256" key="3">
    <source>
        <dbReference type="ARBA" id="ARBA00023015"/>
    </source>
</evidence>
<dbReference type="InterPro" id="IPR001138">
    <property type="entry name" value="Zn2Cys6_DnaBD"/>
</dbReference>
<dbReference type="PANTHER" id="PTHR31944">
    <property type="entry name" value="HEME-RESPONSIVE ZINC FINGER TRANSCRIPTION FACTOR HAP1"/>
    <property type="match status" value="1"/>
</dbReference>
<dbReference type="SMART" id="SM00066">
    <property type="entry name" value="GAL4"/>
    <property type="match status" value="1"/>
</dbReference>
<evidence type="ECO:0000313" key="9">
    <source>
        <dbReference type="EMBL" id="CAG8983716.1"/>
    </source>
</evidence>
<dbReference type="PROSITE" id="PS50048">
    <property type="entry name" value="ZN2_CY6_FUNGAL_2"/>
    <property type="match status" value="1"/>
</dbReference>
<dbReference type="InterPro" id="IPR051430">
    <property type="entry name" value="Fungal_TF_Env_Response"/>
</dbReference>